<organism evidence="2 4">
    <name type="scientific">Holdemania massiliensis</name>
    <dbReference type="NCBI Taxonomy" id="1468449"/>
    <lineage>
        <taxon>Bacteria</taxon>
        <taxon>Bacillati</taxon>
        <taxon>Bacillota</taxon>
        <taxon>Erysipelotrichia</taxon>
        <taxon>Erysipelotrichales</taxon>
        <taxon>Erysipelotrichaceae</taxon>
        <taxon>Holdemania</taxon>
    </lineage>
</organism>
<evidence type="ECO:0000313" key="4">
    <source>
        <dbReference type="Proteomes" id="UP000433575"/>
    </source>
</evidence>
<feature type="transmembrane region" description="Helical" evidence="1">
    <location>
        <begin position="40"/>
        <end position="58"/>
    </location>
</feature>
<keyword evidence="1" id="KW-1133">Transmembrane helix</keyword>
<dbReference type="Proteomes" id="UP000433575">
    <property type="component" value="Unassembled WGS sequence"/>
</dbReference>
<evidence type="ECO:0000256" key="1">
    <source>
        <dbReference type="SAM" id="Phobius"/>
    </source>
</evidence>
<name>A0A6N7S2M6_9FIRM</name>
<dbReference type="EMBL" id="WKPI01000002">
    <property type="protein sequence ID" value="MSC31898.1"/>
    <property type="molecule type" value="Genomic_DNA"/>
</dbReference>
<dbReference type="AlphaFoldDB" id="A0A6N7S2M6"/>
<dbReference type="EMBL" id="WKPJ01000002">
    <property type="protein sequence ID" value="MSA88143.1"/>
    <property type="molecule type" value="Genomic_DNA"/>
</dbReference>
<sequence>MAFLLLGLGLTLVILSKILYNKRCIAGQGIPYNQKEKLLLYSGYGLLGLAFVLAVFNLA</sequence>
<evidence type="ECO:0000313" key="5">
    <source>
        <dbReference type="Proteomes" id="UP000480929"/>
    </source>
</evidence>
<gene>
    <name evidence="3" type="ORF">GKD88_02010</name>
    <name evidence="2" type="ORF">GKE08_02210</name>
</gene>
<dbReference type="RefSeq" id="WP_154237778.1">
    <property type="nucleotide sequence ID" value="NZ_WKPI01000002.1"/>
</dbReference>
<evidence type="ECO:0000313" key="3">
    <source>
        <dbReference type="EMBL" id="MSC31898.1"/>
    </source>
</evidence>
<protein>
    <submittedName>
        <fullName evidence="2">Uncharacterized protein</fullName>
    </submittedName>
</protein>
<proteinExistence type="predicted"/>
<keyword evidence="1" id="KW-0812">Transmembrane</keyword>
<keyword evidence="1" id="KW-0472">Membrane</keyword>
<dbReference type="Proteomes" id="UP000480929">
    <property type="component" value="Unassembled WGS sequence"/>
</dbReference>
<keyword evidence="5" id="KW-1185">Reference proteome</keyword>
<accession>A0A6N7S2M6</accession>
<evidence type="ECO:0000313" key="2">
    <source>
        <dbReference type="EMBL" id="MSA88143.1"/>
    </source>
</evidence>
<reference evidence="4 5" key="1">
    <citation type="journal article" date="2019" name="Nat. Med.">
        <title>A library of human gut bacterial isolates paired with longitudinal multiomics data enables mechanistic microbiome research.</title>
        <authorList>
            <person name="Poyet M."/>
            <person name="Groussin M."/>
            <person name="Gibbons S.M."/>
            <person name="Avila-Pacheco J."/>
            <person name="Jiang X."/>
            <person name="Kearney S.M."/>
            <person name="Perrotta A.R."/>
            <person name="Berdy B."/>
            <person name="Zhao S."/>
            <person name="Lieberman T.D."/>
            <person name="Swanson P.K."/>
            <person name="Smith M."/>
            <person name="Roesemann S."/>
            <person name="Alexander J.E."/>
            <person name="Rich S.A."/>
            <person name="Livny J."/>
            <person name="Vlamakis H."/>
            <person name="Clish C."/>
            <person name="Bullock K."/>
            <person name="Deik A."/>
            <person name="Scott J."/>
            <person name="Pierce K.A."/>
            <person name="Xavier R.J."/>
            <person name="Alm E.J."/>
        </authorList>
    </citation>
    <scope>NUCLEOTIDE SEQUENCE [LARGE SCALE GENOMIC DNA]</scope>
    <source>
        <strain evidence="2 4">BIOML-A4</strain>
        <strain evidence="3 5">BIOML-A5</strain>
    </source>
</reference>
<comment type="caution">
    <text evidence="2">The sequence shown here is derived from an EMBL/GenBank/DDBJ whole genome shotgun (WGS) entry which is preliminary data.</text>
</comment>